<dbReference type="Pfam" id="PF02817">
    <property type="entry name" value="E3_binding"/>
    <property type="match status" value="1"/>
</dbReference>
<dbReference type="PANTHER" id="PTHR43178:SF14">
    <property type="entry name" value="LIPOAMIDE ACYLTRANSFERASE COMPONENT OF BRANCHED-CHAIN ALPHA-KETO ACID DEHYDROGENASE COMPLEX, MITOCHONDRIAL"/>
    <property type="match status" value="1"/>
</dbReference>
<protein>
    <recommendedName>
        <fullName evidence="9">Dihydrolipoamide acetyltransferase component of pyruvate dehydrogenase complex</fullName>
        <ecNumber evidence="9">2.3.1.-</ecNumber>
    </recommendedName>
</protein>
<dbReference type="InterPro" id="IPR004167">
    <property type="entry name" value="PSBD"/>
</dbReference>
<dbReference type="FunFam" id="2.40.50.100:FF:000013">
    <property type="entry name" value="Dihydrolipoamide acetyltransferase component of pyruvate dehydrogenase complex"/>
    <property type="match status" value="1"/>
</dbReference>
<evidence type="ECO:0000259" key="10">
    <source>
        <dbReference type="PROSITE" id="PS50968"/>
    </source>
</evidence>
<dbReference type="InterPro" id="IPR003016">
    <property type="entry name" value="2-oxoA_DH_lipoyl-BS"/>
</dbReference>
<dbReference type="EC" id="2.3.1.-" evidence="9"/>
<evidence type="ECO:0000256" key="5">
    <source>
        <dbReference type="ARBA" id="ARBA00022823"/>
    </source>
</evidence>
<dbReference type="OrthoDB" id="15567at2759"/>
<evidence type="ECO:0000313" key="13">
    <source>
        <dbReference type="Proteomes" id="UP000092600"/>
    </source>
</evidence>
<dbReference type="InterPro" id="IPR011053">
    <property type="entry name" value="Single_hybrid_motif"/>
</dbReference>
<dbReference type="Gene3D" id="4.10.320.10">
    <property type="entry name" value="E3-binding domain"/>
    <property type="match status" value="1"/>
</dbReference>
<reference evidence="15" key="2">
    <citation type="submission" date="2025-04" db="UniProtKB">
        <authorList>
            <consortium name="RefSeq"/>
        </authorList>
    </citation>
    <scope>IDENTIFICATION</scope>
    <source>
        <tissue evidence="15">Leaf</tissue>
    </source>
</reference>
<dbReference type="InterPro" id="IPR001078">
    <property type="entry name" value="2-oxoacid_DH_actylTfrase"/>
</dbReference>
<dbReference type="PROSITE" id="PS50968">
    <property type="entry name" value="BIOTINYL_LIPOYL"/>
    <property type="match status" value="1"/>
</dbReference>
<dbReference type="Gene3D" id="3.30.559.10">
    <property type="entry name" value="Chloramphenicol acetyltransferase-like domain"/>
    <property type="match status" value="1"/>
</dbReference>
<dbReference type="Pfam" id="PF00364">
    <property type="entry name" value="Biotin_lipoyl"/>
    <property type="match status" value="1"/>
</dbReference>
<dbReference type="FunFam" id="4.10.320.10:FF:000009">
    <property type="entry name" value="Dihydrolipoamide acetyltransferase component of pyruvate dehydrogenase complex"/>
    <property type="match status" value="1"/>
</dbReference>
<dbReference type="Proteomes" id="UP000515123">
    <property type="component" value="Linkage group 4"/>
</dbReference>
<organism evidence="12 13">
    <name type="scientific">Ananas comosus</name>
    <name type="common">Pineapple</name>
    <name type="synonym">Ananas ananas</name>
    <dbReference type="NCBI Taxonomy" id="4615"/>
    <lineage>
        <taxon>Eukaryota</taxon>
        <taxon>Viridiplantae</taxon>
        <taxon>Streptophyta</taxon>
        <taxon>Embryophyta</taxon>
        <taxon>Tracheophyta</taxon>
        <taxon>Spermatophyta</taxon>
        <taxon>Magnoliopsida</taxon>
        <taxon>Liliopsida</taxon>
        <taxon>Poales</taxon>
        <taxon>Bromeliaceae</taxon>
        <taxon>Bromelioideae</taxon>
        <taxon>Ananas</taxon>
    </lineage>
</organism>
<dbReference type="FunFam" id="3.30.559.10:FF:000007">
    <property type="entry name" value="Dihydrolipoamide acetyltransferase component of pyruvate dehydrogenase complex"/>
    <property type="match status" value="1"/>
</dbReference>
<dbReference type="PANTHER" id="PTHR43178">
    <property type="entry name" value="DIHYDROLIPOAMIDE ACETYLTRANSFERASE COMPONENT OF PYRUVATE DEHYDROGENASE COMPLEX"/>
    <property type="match status" value="1"/>
</dbReference>
<dbReference type="Pfam" id="PF00198">
    <property type="entry name" value="2-oxoacid_dh"/>
    <property type="match status" value="1"/>
</dbReference>
<dbReference type="InterPro" id="IPR023213">
    <property type="entry name" value="CAT-like_dom_sf"/>
</dbReference>
<dbReference type="EMBL" id="LSRQ01007187">
    <property type="protein sequence ID" value="OAY65178.1"/>
    <property type="molecule type" value="Genomic_DNA"/>
</dbReference>
<dbReference type="Gene3D" id="2.40.50.100">
    <property type="match status" value="1"/>
</dbReference>
<evidence type="ECO:0000259" key="11">
    <source>
        <dbReference type="PROSITE" id="PS51826"/>
    </source>
</evidence>
<dbReference type="InterPro" id="IPR000089">
    <property type="entry name" value="Biotin_lipoyl"/>
</dbReference>
<evidence type="ECO:0000256" key="2">
    <source>
        <dbReference type="ARBA" id="ARBA00004305"/>
    </source>
</evidence>
<dbReference type="GO" id="GO:0031405">
    <property type="term" value="F:lipoic acid binding"/>
    <property type="evidence" value="ECO:0007669"/>
    <property type="project" value="TreeGrafter"/>
</dbReference>
<proteinExistence type="inferred from homology"/>
<dbReference type="InterPro" id="IPR050743">
    <property type="entry name" value="2-oxoacid_DH_E2_comp"/>
</dbReference>
<feature type="domain" description="Lipoyl-binding" evidence="10">
    <location>
        <begin position="91"/>
        <end position="166"/>
    </location>
</feature>
<comment type="subcellular location">
    <subcellularLocation>
        <location evidence="2">Mitochondrion matrix</location>
    </subcellularLocation>
</comment>
<evidence type="ECO:0000256" key="9">
    <source>
        <dbReference type="RuleBase" id="RU003423"/>
    </source>
</evidence>
<reference evidence="12 13" key="1">
    <citation type="journal article" date="2016" name="DNA Res.">
        <title>The draft genome of MD-2 pineapple using hybrid error correction of long reads.</title>
        <authorList>
            <person name="Redwan R.M."/>
            <person name="Saidin A."/>
            <person name="Kumar S.V."/>
        </authorList>
    </citation>
    <scope>NUCLEOTIDE SEQUENCE [LARGE SCALE GENOMIC DNA]</scope>
    <source>
        <strain evidence="13">cv. MD2</strain>
        <tissue evidence="12">Leaf</tissue>
    </source>
</reference>
<name>A0A199UKC9_ANACO</name>
<evidence type="ECO:0000256" key="6">
    <source>
        <dbReference type="ARBA" id="ARBA00022946"/>
    </source>
</evidence>
<dbReference type="InterPro" id="IPR036625">
    <property type="entry name" value="E3-bd_dom_sf"/>
</dbReference>
<comment type="cofactor">
    <cofactor evidence="1 9">
        <name>(R)-lipoate</name>
        <dbReference type="ChEBI" id="CHEBI:83088"/>
    </cofactor>
</comment>
<dbReference type="GO" id="GO:0005759">
    <property type="term" value="C:mitochondrial matrix"/>
    <property type="evidence" value="ECO:0007669"/>
    <property type="project" value="UniProtKB-SubCell"/>
</dbReference>
<feature type="domain" description="Peripheral subunit-binding (PSBD)" evidence="11">
    <location>
        <begin position="206"/>
        <end position="243"/>
    </location>
</feature>
<sequence length="518" mass="56585">MAWRRLARTVRHPRPLPPLCGAAISTKAPSSESVPPRFGFSRLLPLSPLGAAPISPTFPPCSGSLIGRCGLGKAMRWFSSQAWVDVPTGGVVEVPLAQTGEGIAECELLKWFVEEGDQVEEFQRLCEVQSDKATIEITSRFKGKVLQILFVPGDIVKVGETLLKILVEDTPSSLDTQSPLTSVSDFAGVDCESSSDAEEEIVGGILATPAVRHLAKQHGININDIRGTGKDGRVLKEDILNFVSSKITSQEPPSISRTIIDEDELELLNNGKTLNMNFVENQHYEDKTIPLRGYQRSMVKSMSMAAKVPHFHYLEEINCDALVDLKAAFQSGNTDQNVKHTFLPFLIKALSAALSKYPLLNSSFHEEANEVIVKGWHNIGVAMATPYGLVVPNIKKVQSLSVLEITKELSRLQLLASNNKLSSEDITGGTITLSNIGAIGGKFGSPLLNLPEVAIIAIGRIHKLPRYDDDDETIYPASVTNVTIGADHRVVDGATVARFCNEWKLLIEKPELLLLHMR</sequence>
<evidence type="ECO:0000256" key="4">
    <source>
        <dbReference type="ARBA" id="ARBA00022679"/>
    </source>
</evidence>
<dbReference type="GeneID" id="109708651"/>
<dbReference type="CDD" id="cd06849">
    <property type="entry name" value="lipoyl_domain"/>
    <property type="match status" value="1"/>
</dbReference>
<keyword evidence="5 9" id="KW-0450">Lipoyl</keyword>
<dbReference type="GO" id="GO:0016407">
    <property type="term" value="F:acetyltransferase activity"/>
    <property type="evidence" value="ECO:0007669"/>
    <property type="project" value="TreeGrafter"/>
</dbReference>
<keyword evidence="4 9" id="KW-0808">Transferase</keyword>
<dbReference type="STRING" id="4615.A0A199UKC9"/>
<dbReference type="RefSeq" id="XP_020086052.1">
    <property type="nucleotide sequence ID" value="XM_020230463.1"/>
</dbReference>
<gene>
    <name evidence="15" type="primary">LOC109708651</name>
    <name evidence="12" type="ORF">ACMD2_11928</name>
</gene>
<comment type="similarity">
    <text evidence="3 9">Belongs to the 2-oxoacid dehydrogenase family.</text>
</comment>
<keyword evidence="14" id="KW-1185">Reference proteome</keyword>
<keyword evidence="8 9" id="KW-0012">Acyltransferase</keyword>
<evidence type="ECO:0000256" key="8">
    <source>
        <dbReference type="ARBA" id="ARBA00023315"/>
    </source>
</evidence>
<evidence type="ECO:0000256" key="3">
    <source>
        <dbReference type="ARBA" id="ARBA00007317"/>
    </source>
</evidence>
<dbReference type="AlphaFoldDB" id="A0A199UKC9"/>
<keyword evidence="7" id="KW-0496">Mitochondrion</keyword>
<dbReference type="Proteomes" id="UP000092600">
    <property type="component" value="Unassembled WGS sequence"/>
</dbReference>
<accession>A0A199UKC9</accession>
<dbReference type="SUPFAM" id="SSF52777">
    <property type="entry name" value="CoA-dependent acyltransferases"/>
    <property type="match status" value="1"/>
</dbReference>
<dbReference type="SUPFAM" id="SSF51230">
    <property type="entry name" value="Single hybrid motif"/>
    <property type="match status" value="1"/>
</dbReference>
<dbReference type="PROSITE" id="PS00189">
    <property type="entry name" value="LIPOYL"/>
    <property type="match status" value="1"/>
</dbReference>
<evidence type="ECO:0000256" key="1">
    <source>
        <dbReference type="ARBA" id="ARBA00001938"/>
    </source>
</evidence>
<evidence type="ECO:0000313" key="12">
    <source>
        <dbReference type="EMBL" id="OAY65178.1"/>
    </source>
</evidence>
<evidence type="ECO:0000313" key="15">
    <source>
        <dbReference type="RefSeq" id="XP_020086052.1"/>
    </source>
</evidence>
<evidence type="ECO:0000256" key="7">
    <source>
        <dbReference type="ARBA" id="ARBA00023128"/>
    </source>
</evidence>
<evidence type="ECO:0000313" key="14">
    <source>
        <dbReference type="Proteomes" id="UP000515123"/>
    </source>
</evidence>
<dbReference type="SUPFAM" id="SSF47005">
    <property type="entry name" value="Peripheral subunit-binding domain of 2-oxo acid dehydrogenase complex"/>
    <property type="match status" value="1"/>
</dbReference>
<dbReference type="PROSITE" id="PS51826">
    <property type="entry name" value="PSBD"/>
    <property type="match status" value="1"/>
</dbReference>
<keyword evidence="6" id="KW-0809">Transit peptide</keyword>